<dbReference type="OrthoDB" id="10022521at2759"/>
<dbReference type="eggNOG" id="ENOG502T2SM">
    <property type="taxonomic scope" value="Eukaryota"/>
</dbReference>
<dbReference type="EMBL" id="FO082276">
    <property type="protein sequence ID" value="CCO15751.1"/>
    <property type="molecule type" value="Genomic_DNA"/>
</dbReference>
<feature type="signal peptide" evidence="2">
    <location>
        <begin position="1"/>
        <end position="24"/>
    </location>
</feature>
<sequence>MRRSIALRFVRLLFLLAFVMVATAYEKSPVVTETIGDDSNGEDIQYLYKVPKLSSGPRALFLLFHGCAHDAFDWFEKDENNCPKCRGLPIEVSIAHFAYEQNMAVLAISSNKGCWQRNPDASRVYKVLKNFSEKDGTDIGDLAHKEHVDVYAFGASSGGTFVSHVLPQIFEDHFGHLKMRLKGAISQIAAPPEVEKITLPMVFSHMPKDERIARAVRNTVDQMQKSSDVPVKESELHPMKLHETFFRDNAPPGYYETYESEKMFEALKTNGYLDDEGYLKEDPRRSDWRDVVCGSLEGENRFAPDSPCENNKSWTSELMNVAWASHEMRFDTFAEDVKFLIEASHFGNRAIEFEDELDDSNDLEFHEKRASQEGEGPAPAPSARDFDLMSQSGGENGRTPTRTNRPTKRGQPEFPSHWGPVPLLQTRDYRQYPPPYDEYFGSGTVVKWILKQQDMDRENPERAAKNDEEEATKQSGDDEDDGEAEQKEKIEFPKRWGDPPEIQTMDYVELPPPYGHGSSTLRNWIEENLRRDAEFRLPKRREKPEVEEEEEEEEEEGGNEL</sequence>
<accession>K8ECP4</accession>
<dbReference type="InterPro" id="IPR029058">
    <property type="entry name" value="AB_hydrolase_fold"/>
</dbReference>
<feature type="compositionally biased region" description="Acidic residues" evidence="1">
    <location>
        <begin position="545"/>
        <end position="561"/>
    </location>
</feature>
<organism evidence="3 4">
    <name type="scientific">Bathycoccus prasinos</name>
    <dbReference type="NCBI Taxonomy" id="41875"/>
    <lineage>
        <taxon>Eukaryota</taxon>
        <taxon>Viridiplantae</taxon>
        <taxon>Chlorophyta</taxon>
        <taxon>Mamiellophyceae</taxon>
        <taxon>Mamiellales</taxon>
        <taxon>Bathycoccaceae</taxon>
        <taxon>Bathycoccus</taxon>
    </lineage>
</organism>
<evidence type="ECO:0000256" key="2">
    <source>
        <dbReference type="SAM" id="SignalP"/>
    </source>
</evidence>
<protein>
    <submittedName>
        <fullName evidence="3">Uncharacterized protein</fullName>
    </submittedName>
</protein>
<evidence type="ECO:0000256" key="1">
    <source>
        <dbReference type="SAM" id="MobiDB-lite"/>
    </source>
</evidence>
<dbReference type="PANTHER" id="PTHR35128">
    <property type="entry name" value="SECRETION-REGULATING GUANINE NUCLEOTIDE EXCHANGE FACTOR"/>
    <property type="match status" value="1"/>
</dbReference>
<dbReference type="KEGG" id="bpg:Bathy03g00580"/>
<dbReference type="SUPFAM" id="SSF53474">
    <property type="entry name" value="alpha/beta-Hydrolases"/>
    <property type="match status" value="1"/>
</dbReference>
<dbReference type="RefSeq" id="XP_007514314.1">
    <property type="nucleotide sequence ID" value="XM_007514252.1"/>
</dbReference>
<feature type="region of interest" description="Disordered" evidence="1">
    <location>
        <begin position="367"/>
        <end position="422"/>
    </location>
</feature>
<feature type="region of interest" description="Disordered" evidence="1">
    <location>
        <begin position="533"/>
        <end position="561"/>
    </location>
</feature>
<dbReference type="AlphaFoldDB" id="K8ECP4"/>
<evidence type="ECO:0000313" key="3">
    <source>
        <dbReference type="EMBL" id="CCO15751.1"/>
    </source>
</evidence>
<evidence type="ECO:0000313" key="4">
    <source>
        <dbReference type="Proteomes" id="UP000198341"/>
    </source>
</evidence>
<dbReference type="PANTHER" id="PTHR35128:SF1">
    <property type="entry name" value="SECRETION-REGULATING GUANINE NUCLEOTIDE EXCHANGE FACTOR"/>
    <property type="match status" value="1"/>
</dbReference>
<proteinExistence type="predicted"/>
<dbReference type="Proteomes" id="UP000198341">
    <property type="component" value="Chromosome 3"/>
</dbReference>
<reference evidence="3 4" key="1">
    <citation type="submission" date="2011-10" db="EMBL/GenBank/DDBJ databases">
        <authorList>
            <person name="Genoscope - CEA"/>
        </authorList>
    </citation>
    <scope>NUCLEOTIDE SEQUENCE [LARGE SCALE GENOMIC DNA]</scope>
    <source>
        <strain evidence="3 4">RCC 1105</strain>
    </source>
</reference>
<dbReference type="Gene3D" id="3.40.50.1820">
    <property type="entry name" value="alpha/beta hydrolase"/>
    <property type="match status" value="1"/>
</dbReference>
<name>K8ECP4_9CHLO</name>
<feature type="compositionally biased region" description="Basic and acidic residues" evidence="1">
    <location>
        <begin position="484"/>
        <end position="498"/>
    </location>
</feature>
<feature type="chain" id="PRO_5003917222" evidence="2">
    <location>
        <begin position="25"/>
        <end position="561"/>
    </location>
</feature>
<keyword evidence="4" id="KW-1185">Reference proteome</keyword>
<gene>
    <name evidence="3" type="ORF">Bathy03g00580</name>
</gene>
<feature type="region of interest" description="Disordered" evidence="1">
    <location>
        <begin position="455"/>
        <end position="521"/>
    </location>
</feature>
<feature type="compositionally biased region" description="Basic and acidic residues" evidence="1">
    <location>
        <begin position="455"/>
        <end position="476"/>
    </location>
</feature>
<dbReference type="GeneID" id="19016596"/>
<keyword evidence="2" id="KW-0732">Signal</keyword>